<name>A0A7R8WM48_9CRUS</name>
<sequence>MFERKKIHFSDSPHHMHASSFMYTFLVKWRRHNPSTADFWNNHKYTPDRHYYSSIVVPSFSLPRHLEFHPLSFPSRTEKQESGSSAEKVQVRVVDGGITIHTTVRIPTPVYYPDDLIPPPEDKENVCPYPLPFKKRLRFESGETSTLSHHASGPPQVSSTSSYTSTQSIEEPIDFCLEFDLRYLN</sequence>
<evidence type="ECO:0000313" key="1">
    <source>
        <dbReference type="EMBL" id="CAD7234335.1"/>
    </source>
</evidence>
<proteinExistence type="predicted"/>
<dbReference type="AlphaFoldDB" id="A0A7R8WM48"/>
<accession>A0A7R8WM48</accession>
<gene>
    <name evidence="1" type="ORF">CTOB1V02_LOCUS12151</name>
</gene>
<organism evidence="1">
    <name type="scientific">Cyprideis torosa</name>
    <dbReference type="NCBI Taxonomy" id="163714"/>
    <lineage>
        <taxon>Eukaryota</taxon>
        <taxon>Metazoa</taxon>
        <taxon>Ecdysozoa</taxon>
        <taxon>Arthropoda</taxon>
        <taxon>Crustacea</taxon>
        <taxon>Oligostraca</taxon>
        <taxon>Ostracoda</taxon>
        <taxon>Podocopa</taxon>
        <taxon>Podocopida</taxon>
        <taxon>Cytherocopina</taxon>
        <taxon>Cytheroidea</taxon>
        <taxon>Cytherideidae</taxon>
        <taxon>Cyprideis</taxon>
    </lineage>
</organism>
<reference evidence="1" key="1">
    <citation type="submission" date="2020-11" db="EMBL/GenBank/DDBJ databases">
        <authorList>
            <person name="Tran Van P."/>
        </authorList>
    </citation>
    <scope>NUCLEOTIDE SEQUENCE</scope>
</reference>
<dbReference type="EMBL" id="OB668394">
    <property type="protein sequence ID" value="CAD7234335.1"/>
    <property type="molecule type" value="Genomic_DNA"/>
</dbReference>
<protein>
    <submittedName>
        <fullName evidence="1">Uncharacterized protein</fullName>
    </submittedName>
</protein>